<evidence type="ECO:0000313" key="3">
    <source>
        <dbReference type="Proteomes" id="UP000018888"/>
    </source>
</evidence>
<protein>
    <submittedName>
        <fullName evidence="2">Uncharacterized protein</fullName>
    </submittedName>
</protein>
<dbReference type="EMBL" id="AUPC02000035">
    <property type="protein sequence ID" value="POG78034.1"/>
    <property type="molecule type" value="Genomic_DNA"/>
</dbReference>
<keyword evidence="1" id="KW-0812">Transmembrane</keyword>
<dbReference type="AlphaFoldDB" id="A0A2P4QK73"/>
<keyword evidence="1" id="KW-1133">Transmembrane helix</keyword>
<evidence type="ECO:0000256" key="1">
    <source>
        <dbReference type="SAM" id="Phobius"/>
    </source>
</evidence>
<reference evidence="2 3" key="2">
    <citation type="journal article" date="2018" name="New Phytol.">
        <title>High intraspecific genome diversity in the model arbuscular mycorrhizal symbiont Rhizophagus irregularis.</title>
        <authorList>
            <person name="Chen E.C.H."/>
            <person name="Morin E."/>
            <person name="Beaudet D."/>
            <person name="Noel J."/>
            <person name="Yildirir G."/>
            <person name="Ndikumana S."/>
            <person name="Charron P."/>
            <person name="St-Onge C."/>
            <person name="Giorgi J."/>
            <person name="Kruger M."/>
            <person name="Marton T."/>
            <person name="Ropars J."/>
            <person name="Grigoriev I.V."/>
            <person name="Hainaut M."/>
            <person name="Henrissat B."/>
            <person name="Roux C."/>
            <person name="Martin F."/>
            <person name="Corradi N."/>
        </authorList>
    </citation>
    <scope>NUCLEOTIDE SEQUENCE [LARGE SCALE GENOMIC DNA]</scope>
    <source>
        <strain evidence="2 3">DAOM 197198</strain>
    </source>
</reference>
<keyword evidence="1" id="KW-0472">Membrane</keyword>
<name>A0A2P4QK73_RHIID</name>
<gene>
    <name evidence="2" type="ORF">GLOIN_2v1870819</name>
</gene>
<reference evidence="2 3" key="1">
    <citation type="journal article" date="2013" name="Proc. Natl. Acad. Sci. U.S.A.">
        <title>Genome of an arbuscular mycorrhizal fungus provides insight into the oldest plant symbiosis.</title>
        <authorList>
            <person name="Tisserant E."/>
            <person name="Malbreil M."/>
            <person name="Kuo A."/>
            <person name="Kohler A."/>
            <person name="Symeonidi A."/>
            <person name="Balestrini R."/>
            <person name="Charron P."/>
            <person name="Duensing N."/>
            <person name="Frei Dit Frey N."/>
            <person name="Gianinazzi-Pearson V."/>
            <person name="Gilbert L.B."/>
            <person name="Handa Y."/>
            <person name="Herr J.R."/>
            <person name="Hijri M."/>
            <person name="Koul R."/>
            <person name="Kawaguchi M."/>
            <person name="Krajinski F."/>
            <person name="Lammers P.J."/>
            <person name="Masclaux F.G."/>
            <person name="Murat C."/>
            <person name="Morin E."/>
            <person name="Ndikumana S."/>
            <person name="Pagni M."/>
            <person name="Petitpierre D."/>
            <person name="Requena N."/>
            <person name="Rosikiewicz P."/>
            <person name="Riley R."/>
            <person name="Saito K."/>
            <person name="San Clemente H."/>
            <person name="Shapiro H."/>
            <person name="van Tuinen D."/>
            <person name="Becard G."/>
            <person name="Bonfante P."/>
            <person name="Paszkowski U."/>
            <person name="Shachar-Hill Y.Y."/>
            <person name="Tuskan G.A."/>
            <person name="Young P.W."/>
            <person name="Sanders I.R."/>
            <person name="Henrissat B."/>
            <person name="Rensing S.A."/>
            <person name="Grigoriev I.V."/>
            <person name="Corradi N."/>
            <person name="Roux C."/>
            <person name="Martin F."/>
        </authorList>
    </citation>
    <scope>NUCLEOTIDE SEQUENCE [LARGE SCALE GENOMIC DNA]</scope>
    <source>
        <strain evidence="2 3">DAOM 197198</strain>
    </source>
</reference>
<proteinExistence type="predicted"/>
<sequence>MESMKSMVKIIKMYIDFTDFPHHTNDLRYCQYFEYSCNSESLKKEKEAKVRDSEEKRIFYINIFNNCTRLIKILITFLTIICYNIINIYYTKYLIF</sequence>
<evidence type="ECO:0000313" key="2">
    <source>
        <dbReference type="EMBL" id="POG78034.1"/>
    </source>
</evidence>
<dbReference type="Proteomes" id="UP000018888">
    <property type="component" value="Unassembled WGS sequence"/>
</dbReference>
<accession>A0A2P4QK73</accession>
<comment type="caution">
    <text evidence="2">The sequence shown here is derived from an EMBL/GenBank/DDBJ whole genome shotgun (WGS) entry which is preliminary data.</text>
</comment>
<keyword evidence="3" id="KW-1185">Reference proteome</keyword>
<feature type="transmembrane region" description="Helical" evidence="1">
    <location>
        <begin position="70"/>
        <end position="90"/>
    </location>
</feature>
<organism evidence="2 3">
    <name type="scientific">Rhizophagus irregularis (strain DAOM 181602 / DAOM 197198 / MUCL 43194)</name>
    <name type="common">Arbuscular mycorrhizal fungus</name>
    <name type="synonym">Glomus intraradices</name>
    <dbReference type="NCBI Taxonomy" id="747089"/>
    <lineage>
        <taxon>Eukaryota</taxon>
        <taxon>Fungi</taxon>
        <taxon>Fungi incertae sedis</taxon>
        <taxon>Mucoromycota</taxon>
        <taxon>Glomeromycotina</taxon>
        <taxon>Glomeromycetes</taxon>
        <taxon>Glomerales</taxon>
        <taxon>Glomeraceae</taxon>
        <taxon>Rhizophagus</taxon>
    </lineage>
</organism>